<evidence type="ECO:0000256" key="3">
    <source>
        <dbReference type="SAM" id="SignalP"/>
    </source>
</evidence>
<dbReference type="SUPFAM" id="SSF54106">
    <property type="entry name" value="LysM domain"/>
    <property type="match status" value="1"/>
</dbReference>
<organism evidence="5 6">
    <name type="scientific">Rothia endophytica</name>
    <dbReference type="NCBI Taxonomy" id="1324766"/>
    <lineage>
        <taxon>Bacteria</taxon>
        <taxon>Bacillati</taxon>
        <taxon>Actinomycetota</taxon>
        <taxon>Actinomycetes</taxon>
        <taxon>Micrococcales</taxon>
        <taxon>Micrococcaceae</taxon>
        <taxon>Rothia</taxon>
    </lineage>
</organism>
<dbReference type="PROSITE" id="PS51782">
    <property type="entry name" value="LYSM"/>
    <property type="match status" value="1"/>
</dbReference>
<comment type="similarity">
    <text evidence="1">Belongs to the transglycosylase family. Rpf subfamily.</text>
</comment>
<dbReference type="InterPro" id="IPR010618">
    <property type="entry name" value="RPF"/>
</dbReference>
<dbReference type="InterPro" id="IPR023346">
    <property type="entry name" value="Lysozyme-like_dom_sf"/>
</dbReference>
<evidence type="ECO:0000256" key="1">
    <source>
        <dbReference type="ARBA" id="ARBA00010830"/>
    </source>
</evidence>
<evidence type="ECO:0000313" key="6">
    <source>
        <dbReference type="Proteomes" id="UP001500187"/>
    </source>
</evidence>
<proteinExistence type="inferred from homology"/>
<keyword evidence="6" id="KW-1185">Reference proteome</keyword>
<keyword evidence="3" id="KW-0732">Signal</keyword>
<comment type="caution">
    <text evidence="5">The sequence shown here is derived from an EMBL/GenBank/DDBJ whole genome shotgun (WGS) entry which is preliminary data.</text>
</comment>
<name>A0ABP9BLT4_9MICC</name>
<dbReference type="CDD" id="cd13925">
    <property type="entry name" value="RPF"/>
    <property type="match status" value="1"/>
</dbReference>
<dbReference type="Pfam" id="PF06737">
    <property type="entry name" value="Transglycosylas"/>
    <property type="match status" value="1"/>
</dbReference>
<sequence>MTSNIRRNAAALALGGAAAVATLAAPATSANAAPLEAWDALAQCESGGNWSINTGNGYYGGLQFSQSSWIAAGGSGSPAGASKAEQIRVAENLLQMQGWGAWPSCTAQLGLSAYGTSSAPANLAPQSDQVAEIAAPAVVEAAPAVVEAAPVAEAPVAAVAEAPVAEAPVAAVAEAPVANTYTVVAGDTLSEIAYAHGFSSWDALLAANSELITNANVIEIGWELTIPAQ</sequence>
<gene>
    <name evidence="5" type="ORF">GCM10023352_14260</name>
</gene>
<dbReference type="RefSeq" id="WP_345446041.1">
    <property type="nucleotide sequence ID" value="NZ_BAABKP010000002.1"/>
</dbReference>
<feature type="domain" description="LysM" evidence="4">
    <location>
        <begin position="179"/>
        <end position="226"/>
    </location>
</feature>
<dbReference type="SUPFAM" id="SSF53955">
    <property type="entry name" value="Lysozyme-like"/>
    <property type="match status" value="1"/>
</dbReference>
<dbReference type="Gene3D" id="1.10.530.10">
    <property type="match status" value="1"/>
</dbReference>
<dbReference type="Pfam" id="PF01476">
    <property type="entry name" value="LysM"/>
    <property type="match status" value="1"/>
</dbReference>
<dbReference type="InterPro" id="IPR018392">
    <property type="entry name" value="LysM"/>
</dbReference>
<reference evidence="6" key="1">
    <citation type="journal article" date="2019" name="Int. J. Syst. Evol. Microbiol.">
        <title>The Global Catalogue of Microorganisms (GCM) 10K type strain sequencing project: providing services to taxonomists for standard genome sequencing and annotation.</title>
        <authorList>
            <consortium name="The Broad Institute Genomics Platform"/>
            <consortium name="The Broad Institute Genome Sequencing Center for Infectious Disease"/>
            <person name="Wu L."/>
            <person name="Ma J."/>
        </authorList>
    </citation>
    <scope>NUCLEOTIDE SEQUENCE [LARGE SCALE GENOMIC DNA]</scope>
    <source>
        <strain evidence="6">JCM 18541</strain>
    </source>
</reference>
<accession>A0ABP9BLT4</accession>
<evidence type="ECO:0000259" key="4">
    <source>
        <dbReference type="PROSITE" id="PS51782"/>
    </source>
</evidence>
<protein>
    <submittedName>
        <fullName evidence="5">Transglycosylase family protein</fullName>
    </submittedName>
</protein>
<dbReference type="EMBL" id="BAABKP010000002">
    <property type="protein sequence ID" value="GAA4796085.1"/>
    <property type="molecule type" value="Genomic_DNA"/>
</dbReference>
<feature type="chain" id="PRO_5046535177" evidence="3">
    <location>
        <begin position="33"/>
        <end position="229"/>
    </location>
</feature>
<dbReference type="Gene3D" id="3.10.350.10">
    <property type="entry name" value="LysM domain"/>
    <property type="match status" value="1"/>
</dbReference>
<evidence type="ECO:0000256" key="2">
    <source>
        <dbReference type="ARBA" id="ARBA00022801"/>
    </source>
</evidence>
<dbReference type="InterPro" id="IPR036779">
    <property type="entry name" value="LysM_dom_sf"/>
</dbReference>
<feature type="signal peptide" evidence="3">
    <location>
        <begin position="1"/>
        <end position="32"/>
    </location>
</feature>
<evidence type="ECO:0000313" key="5">
    <source>
        <dbReference type="EMBL" id="GAA4796085.1"/>
    </source>
</evidence>
<dbReference type="Proteomes" id="UP001500187">
    <property type="component" value="Unassembled WGS sequence"/>
</dbReference>
<dbReference type="CDD" id="cd00118">
    <property type="entry name" value="LysM"/>
    <property type="match status" value="1"/>
</dbReference>
<keyword evidence="2" id="KW-0378">Hydrolase</keyword>
<dbReference type="SMART" id="SM00257">
    <property type="entry name" value="LysM"/>
    <property type="match status" value="1"/>
</dbReference>